<sequence>QQIDEPLEELDLYLSSPSWSLNRCQFPTLAKIACNYLAIQGTSIPCEEIFSVVAGTITKIRNHLLPETACALLYMKSYIEQNILE</sequence>
<reference evidence="1" key="1">
    <citation type="submission" date="2021-06" db="EMBL/GenBank/DDBJ databases">
        <authorList>
            <person name="Kallberg Y."/>
            <person name="Tangrot J."/>
            <person name="Rosling A."/>
        </authorList>
    </citation>
    <scope>NUCLEOTIDE SEQUENCE</scope>
    <source>
        <strain evidence="1">IL203A</strain>
    </source>
</reference>
<dbReference type="EMBL" id="CAJVPU010001295">
    <property type="protein sequence ID" value="CAG8476854.1"/>
    <property type="molecule type" value="Genomic_DNA"/>
</dbReference>
<organism evidence="1 2">
    <name type="scientific">Dentiscutata heterogama</name>
    <dbReference type="NCBI Taxonomy" id="1316150"/>
    <lineage>
        <taxon>Eukaryota</taxon>
        <taxon>Fungi</taxon>
        <taxon>Fungi incertae sedis</taxon>
        <taxon>Mucoromycota</taxon>
        <taxon>Glomeromycotina</taxon>
        <taxon>Glomeromycetes</taxon>
        <taxon>Diversisporales</taxon>
        <taxon>Gigasporaceae</taxon>
        <taxon>Dentiscutata</taxon>
    </lineage>
</organism>
<name>A0ACA9KJ00_9GLOM</name>
<protein>
    <submittedName>
        <fullName evidence="1">12186_t:CDS:1</fullName>
    </submittedName>
</protein>
<comment type="caution">
    <text evidence="1">The sequence shown here is derived from an EMBL/GenBank/DDBJ whole genome shotgun (WGS) entry which is preliminary data.</text>
</comment>
<evidence type="ECO:0000313" key="2">
    <source>
        <dbReference type="Proteomes" id="UP000789702"/>
    </source>
</evidence>
<dbReference type="Proteomes" id="UP000789702">
    <property type="component" value="Unassembled WGS sequence"/>
</dbReference>
<accession>A0ACA9KJ00</accession>
<keyword evidence="2" id="KW-1185">Reference proteome</keyword>
<proteinExistence type="predicted"/>
<gene>
    <name evidence="1" type="ORF">DHETER_LOCUS1957</name>
</gene>
<feature type="non-terminal residue" evidence="1">
    <location>
        <position position="1"/>
    </location>
</feature>
<evidence type="ECO:0000313" key="1">
    <source>
        <dbReference type="EMBL" id="CAG8476854.1"/>
    </source>
</evidence>